<keyword evidence="2" id="KW-1185">Reference proteome</keyword>
<accession>A0A1H4LFY1</accession>
<dbReference type="EMBL" id="FNSV01000005">
    <property type="protein sequence ID" value="SEB69580.1"/>
    <property type="molecule type" value="Genomic_DNA"/>
</dbReference>
<reference evidence="2" key="1">
    <citation type="submission" date="2016-10" db="EMBL/GenBank/DDBJ databases">
        <authorList>
            <person name="Varghese N."/>
            <person name="Submissions S."/>
        </authorList>
    </citation>
    <scope>NUCLEOTIDE SEQUENCE [LARGE SCALE GENOMIC DNA]</scope>
    <source>
        <strain evidence="2">DSM 44498</strain>
    </source>
</reference>
<proteinExistence type="predicted"/>
<dbReference type="RefSeq" id="WP_016881800.1">
    <property type="nucleotide sequence ID" value="NZ_FNSV01000005.1"/>
</dbReference>
<name>A0A1H4LFY1_9NOCA</name>
<evidence type="ECO:0000313" key="1">
    <source>
        <dbReference type="EMBL" id="SEB69580.1"/>
    </source>
</evidence>
<evidence type="ECO:0000313" key="2">
    <source>
        <dbReference type="Proteomes" id="UP000183561"/>
    </source>
</evidence>
<dbReference type="AlphaFoldDB" id="A0A1H4LFY1"/>
<sequence>MNRHVRYAVARFLGVDLATATDEQVRRVDFYTTLVEAHTVRMLLRFEDFRPSWG</sequence>
<gene>
    <name evidence="1" type="ORF">SAMN04490239_1265</name>
</gene>
<protein>
    <submittedName>
        <fullName evidence="1">Uncharacterized protein</fullName>
    </submittedName>
</protein>
<organism evidence="1 2">
    <name type="scientific">Rhodococcus koreensis</name>
    <dbReference type="NCBI Taxonomy" id="99653"/>
    <lineage>
        <taxon>Bacteria</taxon>
        <taxon>Bacillati</taxon>
        <taxon>Actinomycetota</taxon>
        <taxon>Actinomycetes</taxon>
        <taxon>Mycobacteriales</taxon>
        <taxon>Nocardiaceae</taxon>
        <taxon>Rhodococcus</taxon>
    </lineage>
</organism>
<dbReference type="Proteomes" id="UP000183561">
    <property type="component" value="Unassembled WGS sequence"/>
</dbReference>